<feature type="transmembrane region" description="Helical" evidence="1">
    <location>
        <begin position="31"/>
        <end position="52"/>
    </location>
</feature>
<proteinExistence type="predicted"/>
<comment type="caution">
    <text evidence="2">The sequence shown here is derived from an EMBL/GenBank/DDBJ whole genome shotgun (WGS) entry which is preliminary data.</text>
</comment>
<protein>
    <submittedName>
        <fullName evidence="2">Uncharacterized protein</fullName>
    </submittedName>
</protein>
<dbReference type="OrthoDB" id="14238at2157"/>
<dbReference type="EMBL" id="VOAH01000001">
    <property type="protein sequence ID" value="TVP41794.1"/>
    <property type="molecule type" value="Genomic_DNA"/>
</dbReference>
<evidence type="ECO:0000256" key="1">
    <source>
        <dbReference type="SAM" id="Phobius"/>
    </source>
</evidence>
<feature type="transmembrane region" description="Helical" evidence="1">
    <location>
        <begin position="59"/>
        <end position="75"/>
    </location>
</feature>
<dbReference type="RefSeq" id="WP_144728365.1">
    <property type="nucleotide sequence ID" value="NZ_ML675578.1"/>
</dbReference>
<organism evidence="2 3">
    <name type="scientific">Candidatus Nitrosocosmicus arcticus</name>
    <dbReference type="NCBI Taxonomy" id="2035267"/>
    <lineage>
        <taxon>Archaea</taxon>
        <taxon>Nitrososphaerota</taxon>
        <taxon>Nitrososphaeria</taxon>
        <taxon>Nitrososphaerales</taxon>
        <taxon>Nitrososphaeraceae</taxon>
        <taxon>Candidatus Nitrosocosmicus</taxon>
    </lineage>
</organism>
<keyword evidence="1" id="KW-0812">Transmembrane</keyword>
<feature type="transmembrane region" description="Helical" evidence="1">
    <location>
        <begin position="87"/>
        <end position="110"/>
    </location>
</feature>
<gene>
    <name evidence="2" type="ORF">NARC_10200</name>
</gene>
<dbReference type="AlphaFoldDB" id="A0A557SYW3"/>
<dbReference type="Proteomes" id="UP000315289">
    <property type="component" value="Unassembled WGS sequence"/>
</dbReference>
<keyword evidence="1" id="KW-0472">Membrane</keyword>
<keyword evidence="1" id="KW-1133">Transmembrane helix</keyword>
<accession>A0A557SYW3</accession>
<reference evidence="2 3" key="1">
    <citation type="journal article" date="2019" name="Front. Microbiol.">
        <title>Ammonia Oxidation by the Arctic Terrestrial Thaumarchaeote Candidatus Nitrosocosmicus arcticus Is Stimulated by Increasing Temperatures.</title>
        <authorList>
            <person name="Alves R.J.E."/>
            <person name="Kerou M."/>
            <person name="Zappe A."/>
            <person name="Bittner R."/>
            <person name="Abby S.S."/>
            <person name="Schmidt H.A."/>
            <person name="Pfeifer K."/>
            <person name="Schleper C."/>
        </authorList>
    </citation>
    <scope>NUCLEOTIDE SEQUENCE [LARGE SCALE GENOMIC DNA]</scope>
    <source>
        <strain evidence="2 3">Kfb</strain>
    </source>
</reference>
<sequence>MYVIFDTILSLLFVHSGMLLELDIFESTETIILAITGIFSLLLLGLSISAYLKTRLNKILFAAAAFALFGIQLLIESLEENIEFLDMQFISIITSAMTLGILVLFFLAIVKKSR</sequence>
<keyword evidence="3" id="KW-1185">Reference proteome</keyword>
<evidence type="ECO:0000313" key="2">
    <source>
        <dbReference type="EMBL" id="TVP41794.1"/>
    </source>
</evidence>
<evidence type="ECO:0000313" key="3">
    <source>
        <dbReference type="Proteomes" id="UP000315289"/>
    </source>
</evidence>
<name>A0A557SYW3_9ARCH</name>